<dbReference type="AlphaFoldDB" id="F4CSE9"/>
<evidence type="ECO:0000313" key="3">
    <source>
        <dbReference type="Proteomes" id="UP000007809"/>
    </source>
</evidence>
<keyword evidence="3" id="KW-1185">Reference proteome</keyword>
<dbReference type="InterPro" id="IPR034768">
    <property type="entry name" value="4FE4S_WBL"/>
</dbReference>
<name>F4CSE9_PSEUX</name>
<protein>
    <recommendedName>
        <fullName evidence="1">4Fe-4S Wbl-type domain-containing protein</fullName>
    </recommendedName>
</protein>
<sequence length="107" mass="11628">MPRADEPTLYTLSPNGPLVRLYQQPDLPCRTRVGDFDIDAGPDETPDERVARIAAACRTCRACPAIELCEAGFAELPPRFQQGVWAGQARGVSARTTRAIAQLEDAS</sequence>
<feature type="domain" description="4Fe-4S Wbl-type" evidence="1">
    <location>
        <begin position="28"/>
        <end position="95"/>
    </location>
</feature>
<proteinExistence type="predicted"/>
<gene>
    <name evidence="2" type="ordered locus">Psed_0869</name>
</gene>
<dbReference type="EMBL" id="CP002593">
    <property type="protein sequence ID" value="AEA23123.1"/>
    <property type="molecule type" value="Genomic_DNA"/>
</dbReference>
<reference evidence="2 3" key="1">
    <citation type="journal article" date="2011" name="J. Bacteriol.">
        <title>Genome sequence of the 1,4-dioxane-degrading Pseudonocardia dioxanivorans strain CB1190.</title>
        <authorList>
            <person name="Sales C.M."/>
            <person name="Mahendra S."/>
            <person name="Grostern A."/>
            <person name="Parales R.E."/>
            <person name="Goodwin L.A."/>
            <person name="Woyke T."/>
            <person name="Nolan M."/>
            <person name="Lapidus A."/>
            <person name="Chertkov O."/>
            <person name="Ovchinnikova G."/>
            <person name="Sczyrba A."/>
            <person name="Alvarez-Cohen L."/>
        </authorList>
    </citation>
    <scope>NUCLEOTIDE SEQUENCE [LARGE SCALE GENOMIC DNA]</scope>
    <source>
        <strain evidence="3">ATCC 55486 / DSM 44775 / JCM 13855 / CB1190</strain>
    </source>
</reference>
<dbReference type="KEGG" id="pdx:Psed_0869"/>
<dbReference type="PROSITE" id="PS51674">
    <property type="entry name" value="4FE4S_WBL"/>
    <property type="match status" value="1"/>
</dbReference>
<dbReference type="STRING" id="675635.Psed_0869"/>
<accession>F4CSE9</accession>
<dbReference type="RefSeq" id="WP_013673063.1">
    <property type="nucleotide sequence ID" value="NC_015312.1"/>
</dbReference>
<dbReference type="Proteomes" id="UP000007809">
    <property type="component" value="Chromosome"/>
</dbReference>
<organism evidence="2 3">
    <name type="scientific">Pseudonocardia dioxanivorans (strain ATCC 55486 / DSM 44775 / JCM 13855 / CB1190)</name>
    <dbReference type="NCBI Taxonomy" id="675635"/>
    <lineage>
        <taxon>Bacteria</taxon>
        <taxon>Bacillati</taxon>
        <taxon>Actinomycetota</taxon>
        <taxon>Actinomycetes</taxon>
        <taxon>Pseudonocardiales</taxon>
        <taxon>Pseudonocardiaceae</taxon>
        <taxon>Pseudonocardia</taxon>
    </lineage>
</organism>
<evidence type="ECO:0000259" key="1">
    <source>
        <dbReference type="PROSITE" id="PS51674"/>
    </source>
</evidence>
<evidence type="ECO:0000313" key="2">
    <source>
        <dbReference type="EMBL" id="AEA23123.1"/>
    </source>
</evidence>
<dbReference type="HOGENOM" id="CLU_2207874_0_0_11"/>